<gene>
    <name evidence="6" type="ORF">AGR2A_Lc40006</name>
</gene>
<feature type="coiled-coil region" evidence="1">
    <location>
        <begin position="15"/>
        <end position="63"/>
    </location>
</feature>
<evidence type="ECO:0000256" key="1">
    <source>
        <dbReference type="SAM" id="Coils"/>
    </source>
</evidence>
<evidence type="ECO:0000259" key="5">
    <source>
        <dbReference type="Pfam" id="PF13817"/>
    </source>
</evidence>
<dbReference type="NCBIfam" id="NF033517">
    <property type="entry name" value="transpos_IS66"/>
    <property type="match status" value="1"/>
</dbReference>
<dbReference type="RefSeq" id="WP_080823179.1">
    <property type="nucleotide sequence ID" value="NZ_LT009719.1"/>
</dbReference>
<evidence type="ECO:0008006" key="8">
    <source>
        <dbReference type="Google" id="ProtNLM"/>
    </source>
</evidence>
<dbReference type="Pfam" id="PF03050">
    <property type="entry name" value="DDE_Tnp_IS66"/>
    <property type="match status" value="1"/>
</dbReference>
<dbReference type="InterPro" id="IPR052344">
    <property type="entry name" value="Transposase-related"/>
</dbReference>
<dbReference type="EMBL" id="FBVY01000033">
    <property type="protein sequence ID" value="CUW97776.1"/>
    <property type="molecule type" value="Genomic_DNA"/>
</dbReference>
<dbReference type="Pfam" id="PF13007">
    <property type="entry name" value="LZ_Tnp_IS66"/>
    <property type="match status" value="1"/>
</dbReference>
<accession>A0A9W5B4F4</accession>
<feature type="domain" description="Transposase IS66 C-terminal" evidence="5">
    <location>
        <begin position="487"/>
        <end position="525"/>
    </location>
</feature>
<feature type="domain" description="Transposase TnpC homeodomain" evidence="4">
    <location>
        <begin position="52"/>
        <end position="127"/>
    </location>
</feature>
<dbReference type="InterPro" id="IPR004291">
    <property type="entry name" value="Transposase_IS66_central"/>
</dbReference>
<feature type="domain" description="Transposase IS66 central" evidence="2">
    <location>
        <begin position="191"/>
        <end position="480"/>
    </location>
</feature>
<keyword evidence="1" id="KW-0175">Coiled coil</keyword>
<proteinExistence type="predicted"/>
<dbReference type="Pfam" id="PF13005">
    <property type="entry name" value="zf-IS66"/>
    <property type="match status" value="1"/>
</dbReference>
<evidence type="ECO:0000313" key="7">
    <source>
        <dbReference type="Proteomes" id="UP000191933"/>
    </source>
</evidence>
<name>A0A9W5B4F4_9HYPH</name>
<dbReference type="PANTHER" id="PTHR33678:SF1">
    <property type="entry name" value="BLL1576 PROTEIN"/>
    <property type="match status" value="1"/>
</dbReference>
<evidence type="ECO:0000259" key="2">
    <source>
        <dbReference type="Pfam" id="PF03050"/>
    </source>
</evidence>
<protein>
    <recommendedName>
        <fullName evidence="8">Transposase</fullName>
    </recommendedName>
</protein>
<dbReference type="Proteomes" id="UP000191933">
    <property type="component" value="Unassembled WGS sequence"/>
</dbReference>
<dbReference type="InterPro" id="IPR039552">
    <property type="entry name" value="IS66_C"/>
</dbReference>
<evidence type="ECO:0000259" key="3">
    <source>
        <dbReference type="Pfam" id="PF13005"/>
    </source>
</evidence>
<feature type="domain" description="Transposase IS66 zinc-finger binding" evidence="3">
    <location>
        <begin position="145"/>
        <end position="171"/>
    </location>
</feature>
<dbReference type="InterPro" id="IPR024463">
    <property type="entry name" value="Transposase_TnpC_homeodom"/>
</dbReference>
<dbReference type="Pfam" id="PF13817">
    <property type="entry name" value="DDE_Tnp_IS66_C"/>
    <property type="match status" value="1"/>
</dbReference>
<evidence type="ECO:0000259" key="4">
    <source>
        <dbReference type="Pfam" id="PF13007"/>
    </source>
</evidence>
<comment type="caution">
    <text evidence="6">The sequence shown here is derived from an EMBL/GenBank/DDBJ whole genome shotgun (WGS) entry which is preliminary data.</text>
</comment>
<sequence>MTRPDIELPDDVEALKAMVLAMAEKAARVEALEKQVDDLEARNADADERIERLTQILKAFDRARFGRRSEKLAAASVDDEQHAFVFEEIETGIAAIRAKVTSGINKDGKRPPRPRKGFAAHLERIEVVIEPEDLPEHAGKTKILIGEDISERLDVVAAKFRVIVTRRPKYAFKNEDGVIQAAAPTHIIEAGIPTEALLAQIAVSKYADGLPLYRQEAIYARDKVELDRRLMAQWMGKLGFELDILADYILNEIKKAERIFADETTLPTLAPGSGSAKTAWLWAYARDDRPFAGNSPPMVAYRFEDSRATDCVARHLSGYRGILQVDGYGAYSKLVRKDGGNDGVILAGCWAHSRRKFYELHVAKSSKVATETVERMATLWEIEDTVRGQSPEARVAARQERSAAIVRDLFTLWQTTLPRVSGKSKLAEALRYSIKRRDVFERFLTDGRVELDSNIVERAIRPQAITRKNSLFAGSDGGGKTWATIATLLQTAKMNSVDPQAWLTQTLERLANGWPSSEIHTLMPWSYKA</sequence>
<keyword evidence="7" id="KW-1185">Reference proteome</keyword>
<reference evidence="6 7" key="1">
    <citation type="submission" date="2016-01" db="EMBL/GenBank/DDBJ databases">
        <authorList>
            <person name="Regsiter A."/>
            <person name="william w."/>
        </authorList>
    </citation>
    <scope>NUCLEOTIDE SEQUENCE [LARGE SCALE GENOMIC DNA]</scope>
    <source>
        <strain evidence="6 7">CFBP 5494</strain>
    </source>
</reference>
<dbReference type="AlphaFoldDB" id="A0A9W5B4F4"/>
<evidence type="ECO:0000313" key="6">
    <source>
        <dbReference type="EMBL" id="CUW97776.1"/>
    </source>
</evidence>
<dbReference type="InterPro" id="IPR024474">
    <property type="entry name" value="Znf_dom_IS66"/>
</dbReference>
<organism evidence="6 7">
    <name type="scientific">Agrobacterium genomosp. 2 str. CFBP 5494</name>
    <dbReference type="NCBI Taxonomy" id="1183436"/>
    <lineage>
        <taxon>Bacteria</taxon>
        <taxon>Pseudomonadati</taxon>
        <taxon>Pseudomonadota</taxon>
        <taxon>Alphaproteobacteria</taxon>
        <taxon>Hyphomicrobiales</taxon>
        <taxon>Rhizobiaceae</taxon>
        <taxon>Rhizobium/Agrobacterium group</taxon>
        <taxon>Agrobacterium</taxon>
        <taxon>Agrobacterium tumefaciens complex</taxon>
    </lineage>
</organism>
<dbReference type="PANTHER" id="PTHR33678">
    <property type="entry name" value="BLL1576 PROTEIN"/>
    <property type="match status" value="1"/>
</dbReference>